<accession>A0A6F8VI08</accession>
<keyword evidence="6" id="KW-0067">ATP-binding</keyword>
<dbReference type="PROSITE" id="PS50887">
    <property type="entry name" value="GGDEF"/>
    <property type="match status" value="1"/>
</dbReference>
<dbReference type="CDD" id="cd00130">
    <property type="entry name" value="PAS"/>
    <property type="match status" value="2"/>
</dbReference>
<dbReference type="PANTHER" id="PTHR44757:SF2">
    <property type="entry name" value="BIOFILM ARCHITECTURE MAINTENANCE PROTEIN MBAA"/>
    <property type="match status" value="1"/>
</dbReference>
<evidence type="ECO:0008006" key="14">
    <source>
        <dbReference type="Google" id="ProtNLM"/>
    </source>
</evidence>
<dbReference type="GO" id="GO:0016301">
    <property type="term" value="F:kinase activity"/>
    <property type="evidence" value="ECO:0007669"/>
    <property type="project" value="UniProtKB-KW"/>
</dbReference>
<keyword evidence="8" id="KW-1133">Transmembrane helix</keyword>
<evidence type="ECO:0000256" key="7">
    <source>
        <dbReference type="ARBA" id="ARBA00023012"/>
    </source>
</evidence>
<dbReference type="SUPFAM" id="SSF103190">
    <property type="entry name" value="Sensory domain-like"/>
    <property type="match status" value="1"/>
</dbReference>
<dbReference type="FunFam" id="3.30.70.270:FF:000001">
    <property type="entry name" value="Diguanylate cyclase domain protein"/>
    <property type="match status" value="1"/>
</dbReference>
<dbReference type="SMART" id="SM00267">
    <property type="entry name" value="GGDEF"/>
    <property type="match status" value="1"/>
</dbReference>
<dbReference type="EMBL" id="AP022853">
    <property type="protein sequence ID" value="BCB28666.1"/>
    <property type="molecule type" value="Genomic_DNA"/>
</dbReference>
<dbReference type="PANTHER" id="PTHR44757">
    <property type="entry name" value="DIGUANYLATE CYCLASE DGCP"/>
    <property type="match status" value="1"/>
</dbReference>
<dbReference type="InterPro" id="IPR000014">
    <property type="entry name" value="PAS"/>
</dbReference>
<dbReference type="GO" id="GO:0016020">
    <property type="term" value="C:membrane"/>
    <property type="evidence" value="ECO:0007669"/>
    <property type="project" value="UniProtKB-SubCell"/>
</dbReference>
<name>A0A6F8VI08_9PROT</name>
<feature type="domain" description="PAC" evidence="10">
    <location>
        <begin position="575"/>
        <end position="627"/>
    </location>
</feature>
<dbReference type="Gene3D" id="2.10.70.100">
    <property type="match status" value="1"/>
</dbReference>
<evidence type="ECO:0000256" key="8">
    <source>
        <dbReference type="SAM" id="Phobius"/>
    </source>
</evidence>
<dbReference type="NCBIfam" id="TIGR00229">
    <property type="entry name" value="sensory_box"/>
    <property type="match status" value="1"/>
</dbReference>
<keyword evidence="8" id="KW-0472">Membrane</keyword>
<feature type="domain" description="PAC" evidence="10">
    <location>
        <begin position="448"/>
        <end position="500"/>
    </location>
</feature>
<evidence type="ECO:0000256" key="2">
    <source>
        <dbReference type="ARBA" id="ARBA00022553"/>
    </source>
</evidence>
<evidence type="ECO:0000313" key="13">
    <source>
        <dbReference type="Proteomes" id="UP000502260"/>
    </source>
</evidence>
<comment type="subcellular location">
    <subcellularLocation>
        <location evidence="1">Membrane</location>
    </subcellularLocation>
</comment>
<organism evidence="12 13">
    <name type="scientific">Sulfurimicrobium lacus</name>
    <dbReference type="NCBI Taxonomy" id="2715678"/>
    <lineage>
        <taxon>Bacteria</taxon>
        <taxon>Pseudomonadati</taxon>
        <taxon>Pseudomonadota</taxon>
        <taxon>Betaproteobacteria</taxon>
        <taxon>Nitrosomonadales</taxon>
        <taxon>Sulfuricellaceae</taxon>
        <taxon>Sulfurimicrobium</taxon>
    </lineage>
</organism>
<dbReference type="Gene3D" id="3.30.70.270">
    <property type="match status" value="1"/>
</dbReference>
<evidence type="ECO:0000256" key="4">
    <source>
        <dbReference type="ARBA" id="ARBA00022741"/>
    </source>
</evidence>
<dbReference type="InterPro" id="IPR000700">
    <property type="entry name" value="PAS-assoc_C"/>
</dbReference>
<dbReference type="KEGG" id="slac:SKTS_35520"/>
<keyword evidence="3" id="KW-0808">Transferase</keyword>
<gene>
    <name evidence="12" type="ORF">SKTS_35520</name>
</gene>
<dbReference type="InterPro" id="IPR001610">
    <property type="entry name" value="PAC"/>
</dbReference>
<keyword evidence="5" id="KW-0418">Kinase</keyword>
<dbReference type="Pfam" id="PF08447">
    <property type="entry name" value="PAS_3"/>
    <property type="match status" value="1"/>
</dbReference>
<evidence type="ECO:0000313" key="12">
    <source>
        <dbReference type="EMBL" id="BCB28666.1"/>
    </source>
</evidence>
<evidence type="ECO:0000256" key="3">
    <source>
        <dbReference type="ARBA" id="ARBA00022679"/>
    </source>
</evidence>
<evidence type="ECO:0000259" key="9">
    <source>
        <dbReference type="PROSITE" id="PS50112"/>
    </source>
</evidence>
<evidence type="ECO:0000259" key="11">
    <source>
        <dbReference type="PROSITE" id="PS50887"/>
    </source>
</evidence>
<keyword evidence="13" id="KW-1185">Reference proteome</keyword>
<protein>
    <recommendedName>
        <fullName evidence="14">Diguanylate cyclase</fullName>
    </recommendedName>
</protein>
<dbReference type="InterPro" id="IPR035965">
    <property type="entry name" value="PAS-like_dom_sf"/>
</dbReference>
<dbReference type="Proteomes" id="UP000502260">
    <property type="component" value="Chromosome"/>
</dbReference>
<keyword evidence="4" id="KW-0547">Nucleotide-binding</keyword>
<evidence type="ECO:0000259" key="10">
    <source>
        <dbReference type="PROSITE" id="PS50113"/>
    </source>
</evidence>
<dbReference type="Pfam" id="PF13426">
    <property type="entry name" value="PAS_9"/>
    <property type="match status" value="1"/>
</dbReference>
<dbReference type="SMART" id="SM00086">
    <property type="entry name" value="PAC"/>
    <property type="match status" value="2"/>
</dbReference>
<feature type="domain" description="PAS" evidence="9">
    <location>
        <begin position="501"/>
        <end position="572"/>
    </location>
</feature>
<dbReference type="InterPro" id="IPR043128">
    <property type="entry name" value="Rev_trsase/Diguanyl_cyclase"/>
</dbReference>
<keyword evidence="8" id="KW-0812">Transmembrane</keyword>
<reference evidence="13" key="1">
    <citation type="submission" date="2020-03" db="EMBL/GenBank/DDBJ databases">
        <title>Complete genome sequence of sulfur-oxidizing bacterium skT11.</title>
        <authorList>
            <person name="Kanda M."/>
            <person name="Kojima H."/>
            <person name="Fukui M."/>
        </authorList>
    </citation>
    <scope>NUCLEOTIDE SEQUENCE [LARGE SCALE GENOMIC DNA]</scope>
    <source>
        <strain evidence="13">skT11</strain>
    </source>
</reference>
<dbReference type="InterPro" id="IPR013655">
    <property type="entry name" value="PAS_fold_3"/>
</dbReference>
<dbReference type="NCBIfam" id="TIGR00254">
    <property type="entry name" value="GGDEF"/>
    <property type="match status" value="1"/>
</dbReference>
<dbReference type="InterPro" id="IPR029151">
    <property type="entry name" value="Sensor-like_sf"/>
</dbReference>
<dbReference type="InterPro" id="IPR000160">
    <property type="entry name" value="GGDEF_dom"/>
</dbReference>
<proteinExistence type="predicted"/>
<dbReference type="PROSITE" id="PS50112">
    <property type="entry name" value="PAS"/>
    <property type="match status" value="1"/>
</dbReference>
<dbReference type="InterPro" id="IPR052155">
    <property type="entry name" value="Biofilm_reg_signaling"/>
</dbReference>
<evidence type="ECO:0000256" key="1">
    <source>
        <dbReference type="ARBA" id="ARBA00004370"/>
    </source>
</evidence>
<feature type="domain" description="GGDEF" evidence="11">
    <location>
        <begin position="666"/>
        <end position="800"/>
    </location>
</feature>
<dbReference type="SUPFAM" id="SSF55073">
    <property type="entry name" value="Nucleotide cyclase"/>
    <property type="match status" value="1"/>
</dbReference>
<dbReference type="SMART" id="SM00091">
    <property type="entry name" value="PAS"/>
    <property type="match status" value="2"/>
</dbReference>
<feature type="transmembrane region" description="Helical" evidence="8">
    <location>
        <begin position="26"/>
        <end position="46"/>
    </location>
</feature>
<evidence type="ECO:0000256" key="5">
    <source>
        <dbReference type="ARBA" id="ARBA00022777"/>
    </source>
</evidence>
<sequence length="802" mass="90028">MHIMADMKHVEAGKTFAADHAPRMLAHLRIAGLLVVFWGVLAWLIAERHFNARATFLVAHETQRAEQQADIVAHNIDRDLEYLRGIPSLLASENSVRKALLRFGPDAPASPLPDEQRKERWTEDAALDALSQFLTLTVKNLGTDMIWVMNAAGDCVASSNARKPDSLVGTNFADRAYFVQTRQGRPGRQYAVGKKTGIPGLFFSFPVIVDGRFIGAVAVKRDLANLSFWVDQADAFVADESGVIILARDQRLAMRALPGARVSALPEAEMLARYKRKAFTPLLLHSWGDPRYPSLQRLENERLPLLIASRNDAYAAIDIFALRRLPDIVVFEQERRWLFLLLVVAGTMLIATVSGGMFFLRTNLQARRVLGEHKKRLDEAQRIAHVGSWELDLLSGALLWSDEIFRIFEIDPARFGASYESFLHLVHPEEQDMVNRAYHASVKNHQPYEITHRLLFPDGRIKHVQEHCETFYDAQGKPLRSAGTVQDVTEQVTAEAQALEAAQEIEDLYERAPCGYHSLNQDGLFIRINHTELQWLGYTHDEVVGKLHFTDLITPASRQTFLNNFPRFKESGAVHDLEFEMVSKDGTTLTALLNATAIYDDAHRYVSSRSTVFDITERKGIERALRESEEQIRQLAYYDTLTGLPNRRLLMDRLSHALAQAGRHQLALAVMFMDLDHFKQINDTWGHDTGDELLRVVATRLAACVRGGDTVSRQGGDEFVIVLSEIAHPQDAALVADNILTALSEPIAAHQQILQITTSIGIAIHPSNGTDDATELMKKADMAMYAAKKAGRNSYRFFETAL</sequence>
<keyword evidence="2" id="KW-0597">Phosphoprotein</keyword>
<dbReference type="GO" id="GO:0000160">
    <property type="term" value="P:phosphorelay signal transduction system"/>
    <property type="evidence" value="ECO:0007669"/>
    <property type="project" value="UniProtKB-KW"/>
</dbReference>
<dbReference type="PROSITE" id="PS50113">
    <property type="entry name" value="PAC"/>
    <property type="match status" value="2"/>
</dbReference>
<dbReference type="InterPro" id="IPR029787">
    <property type="entry name" value="Nucleotide_cyclase"/>
</dbReference>
<feature type="transmembrane region" description="Helical" evidence="8">
    <location>
        <begin position="337"/>
        <end position="360"/>
    </location>
</feature>
<dbReference type="Gene3D" id="3.30.450.20">
    <property type="entry name" value="PAS domain"/>
    <property type="match status" value="3"/>
</dbReference>
<keyword evidence="7" id="KW-0902">Two-component regulatory system</keyword>
<dbReference type="AlphaFoldDB" id="A0A6F8VI08"/>
<evidence type="ECO:0000256" key="6">
    <source>
        <dbReference type="ARBA" id="ARBA00022840"/>
    </source>
</evidence>
<dbReference type="CDD" id="cd01949">
    <property type="entry name" value="GGDEF"/>
    <property type="match status" value="1"/>
</dbReference>
<dbReference type="Pfam" id="PF00990">
    <property type="entry name" value="GGDEF"/>
    <property type="match status" value="1"/>
</dbReference>
<dbReference type="SUPFAM" id="SSF55785">
    <property type="entry name" value="PYP-like sensor domain (PAS domain)"/>
    <property type="match status" value="2"/>
</dbReference>
<dbReference type="CDD" id="cd12914">
    <property type="entry name" value="PDC1_DGC_like"/>
    <property type="match status" value="1"/>
</dbReference>
<dbReference type="GO" id="GO:0005524">
    <property type="term" value="F:ATP binding"/>
    <property type="evidence" value="ECO:0007669"/>
    <property type="project" value="UniProtKB-KW"/>
</dbReference>